<gene>
    <name evidence="2" type="ORF">JMN37_05105</name>
</gene>
<proteinExistence type="predicted"/>
<keyword evidence="3" id="KW-1185">Reference proteome</keyword>
<evidence type="ECO:0000313" key="3">
    <source>
        <dbReference type="Proteomes" id="UP001205920"/>
    </source>
</evidence>
<reference evidence="2 3" key="1">
    <citation type="submission" date="2021-01" db="EMBL/GenBank/DDBJ databases">
        <title>Identification and Characterization of Corynebacterium sp.</title>
        <authorList>
            <person name="Luo Q."/>
            <person name="Qu P."/>
            <person name="Chen Q."/>
        </authorList>
    </citation>
    <scope>NUCLEOTIDE SEQUENCE [LARGE SCALE GENOMIC DNA]</scope>
    <source>
        <strain evidence="2 3">MC-18</strain>
    </source>
</reference>
<dbReference type="Gene3D" id="3.40.50.300">
    <property type="entry name" value="P-loop containing nucleotide triphosphate hydrolases"/>
    <property type="match status" value="2"/>
</dbReference>
<dbReference type="SUPFAM" id="SSF52540">
    <property type="entry name" value="P-loop containing nucleoside triphosphate hydrolases"/>
    <property type="match status" value="1"/>
</dbReference>
<dbReference type="Proteomes" id="UP001205920">
    <property type="component" value="Unassembled WGS sequence"/>
</dbReference>
<dbReference type="EMBL" id="JAEUWV010000004">
    <property type="protein sequence ID" value="MCO6394358.1"/>
    <property type="molecule type" value="Genomic_DNA"/>
</dbReference>
<comment type="caution">
    <text evidence="2">The sequence shown here is derived from an EMBL/GenBank/DDBJ whole genome shotgun (WGS) entry which is preliminary data.</text>
</comment>
<organism evidence="2 3">
    <name type="scientific">Corynebacterium lipophilum</name>
    <dbReference type="NCBI Taxonomy" id="2804918"/>
    <lineage>
        <taxon>Bacteria</taxon>
        <taxon>Bacillati</taxon>
        <taxon>Actinomycetota</taxon>
        <taxon>Actinomycetes</taxon>
        <taxon>Mycobacteriales</taxon>
        <taxon>Corynebacteriaceae</taxon>
        <taxon>Corynebacterium</taxon>
    </lineage>
</organism>
<name>A0AAW5HVR5_9CORY</name>
<dbReference type="PANTHER" id="PTHR40396">
    <property type="entry name" value="ATPASE-LIKE PROTEIN"/>
    <property type="match status" value="1"/>
</dbReference>
<sequence length="460" mass="51272">MRLLSFIAENHRSFRDEFTLEMTRSSWRTAVPRQGESWADAVLPVAAIFGPNASGKTAVLDAMRYAMEAIQCSASRWLEFQKNRRSPFKLDEDSVRSPSFFALDFTLTGGIGGPELAAREIRYHYEFSISANRIEHELLLGYFSSRPTRLLERDAEQGITSWHKYLGPRISPAPRELVLSRGYVAGHDKLQSFVGSIIAGVDFYDISDSARRQRLDRIAADIADERIPLNVLTTLAAVADIGITRIDVDERELPPEIRKILERSAARGLKATGKALSGQSLIDHDFVNRTLRFYHHGNESADAGFLMRDESSGTLAWLAMAVPILEALRDGTIFCVDELDTSLHPILAEAIVALFQDQDTNPHGAQLIFTSHDVTLLQPQSSANLTKEQVWFTEKDSSGASTLYNLQDFRDLKPASNLAKQYLEGRFGALPYLLPGLMRSAVEELSPTRRGQENGERGSA</sequence>
<dbReference type="InterPro" id="IPR027417">
    <property type="entry name" value="P-loop_NTPase"/>
</dbReference>
<protein>
    <submittedName>
        <fullName evidence="2">AAA family ATPase</fullName>
    </submittedName>
</protein>
<dbReference type="GO" id="GO:0005524">
    <property type="term" value="F:ATP binding"/>
    <property type="evidence" value="ECO:0007669"/>
    <property type="project" value="InterPro"/>
</dbReference>
<dbReference type="Pfam" id="PF13304">
    <property type="entry name" value="AAA_21"/>
    <property type="match status" value="1"/>
</dbReference>
<evidence type="ECO:0000313" key="2">
    <source>
        <dbReference type="EMBL" id="MCO6394358.1"/>
    </source>
</evidence>
<dbReference type="PANTHER" id="PTHR40396:SF1">
    <property type="entry name" value="ATPASE AAA-TYPE CORE DOMAIN-CONTAINING PROTEIN"/>
    <property type="match status" value="1"/>
</dbReference>
<dbReference type="RefSeq" id="WP_252931231.1">
    <property type="nucleotide sequence ID" value="NZ_JAEUWV010000004.1"/>
</dbReference>
<dbReference type="AlphaFoldDB" id="A0AAW5HVR5"/>
<evidence type="ECO:0000259" key="1">
    <source>
        <dbReference type="Pfam" id="PF13304"/>
    </source>
</evidence>
<accession>A0AAW5HVR5</accession>
<feature type="domain" description="ATPase AAA-type core" evidence="1">
    <location>
        <begin position="45"/>
        <end position="377"/>
    </location>
</feature>
<dbReference type="GO" id="GO:0016887">
    <property type="term" value="F:ATP hydrolysis activity"/>
    <property type="evidence" value="ECO:0007669"/>
    <property type="project" value="InterPro"/>
</dbReference>
<dbReference type="InterPro" id="IPR003959">
    <property type="entry name" value="ATPase_AAA_core"/>
</dbReference>